<accession>A0A161IM92</accession>
<feature type="domain" description="VOC" evidence="1">
    <location>
        <begin position="3"/>
        <end position="128"/>
    </location>
</feature>
<keyword evidence="3" id="KW-1185">Reference proteome</keyword>
<dbReference type="Gene3D" id="3.10.180.10">
    <property type="entry name" value="2,3-Dihydroxybiphenyl 1,2-Dioxygenase, domain 1"/>
    <property type="match status" value="1"/>
</dbReference>
<dbReference type="PANTHER" id="PTHR36113">
    <property type="entry name" value="LYASE, PUTATIVE-RELATED-RELATED"/>
    <property type="match status" value="1"/>
</dbReference>
<evidence type="ECO:0000259" key="1">
    <source>
        <dbReference type="PROSITE" id="PS51819"/>
    </source>
</evidence>
<organism evidence="2 3">
    <name type="scientific">Isoptericola dokdonensis DS-3</name>
    <dbReference type="NCBI Taxonomy" id="1300344"/>
    <lineage>
        <taxon>Bacteria</taxon>
        <taxon>Bacillati</taxon>
        <taxon>Actinomycetota</taxon>
        <taxon>Actinomycetes</taxon>
        <taxon>Micrococcales</taxon>
        <taxon>Promicromonosporaceae</taxon>
        <taxon>Isoptericola</taxon>
    </lineage>
</organism>
<dbReference type="InterPro" id="IPR029068">
    <property type="entry name" value="Glyas_Bleomycin-R_OHBP_Dase"/>
</dbReference>
<dbReference type="InterPro" id="IPR037523">
    <property type="entry name" value="VOC_core"/>
</dbReference>
<dbReference type="Pfam" id="PF13669">
    <property type="entry name" value="Glyoxalase_4"/>
    <property type="match status" value="1"/>
</dbReference>
<dbReference type="KEGG" id="ido:I598_2179"/>
<evidence type="ECO:0000313" key="2">
    <source>
        <dbReference type="EMBL" id="ANC31720.1"/>
    </source>
</evidence>
<dbReference type="Proteomes" id="UP000076794">
    <property type="component" value="Chromosome"/>
</dbReference>
<dbReference type="RefSeq" id="WP_068205217.1">
    <property type="nucleotide sequence ID" value="NZ_CP014209.1"/>
</dbReference>
<dbReference type="SUPFAM" id="SSF54593">
    <property type="entry name" value="Glyoxalase/Bleomycin resistance protein/Dihydroxybiphenyl dioxygenase"/>
    <property type="match status" value="1"/>
</dbReference>
<dbReference type="EMBL" id="CP014209">
    <property type="protein sequence ID" value="ANC31720.1"/>
    <property type="molecule type" value="Genomic_DNA"/>
</dbReference>
<protein>
    <recommendedName>
        <fullName evidence="1">VOC domain-containing protein</fullName>
    </recommendedName>
</protein>
<dbReference type="AlphaFoldDB" id="A0A161IM92"/>
<dbReference type="STRING" id="1300344.I598_2179"/>
<dbReference type="PROSITE" id="PS51819">
    <property type="entry name" value="VOC"/>
    <property type="match status" value="1"/>
</dbReference>
<dbReference type="PANTHER" id="PTHR36113:SF6">
    <property type="entry name" value="FOSFOMYCIN RESISTANCE PROTEIN FOSX"/>
    <property type="match status" value="1"/>
</dbReference>
<name>A0A161IM92_9MICO</name>
<dbReference type="OrthoDB" id="5296884at2"/>
<gene>
    <name evidence="2" type="ORF">I598_2179</name>
</gene>
<evidence type="ECO:0000313" key="3">
    <source>
        <dbReference type="Proteomes" id="UP000076794"/>
    </source>
</evidence>
<reference evidence="2 3" key="1">
    <citation type="submission" date="2016-01" db="EMBL/GenBank/DDBJ databases">
        <title>Complete genome sequence of a soil Actinobacterium, Isoptericola dokdonensis DS-3.</title>
        <authorList>
            <person name="Kwon S.-K."/>
            <person name="Kim J.F."/>
        </authorList>
    </citation>
    <scope>NUCLEOTIDE SEQUENCE [LARGE SCALE GENOMIC DNA]</scope>
    <source>
        <strain evidence="2 3">DS-3</strain>
    </source>
</reference>
<proteinExistence type="predicted"/>
<sequence>MPGIHHLELWVRDAGAAEPAWSWLLGRLGFVLDQVWPEGRSWSCGGAYLTLTESPNLSGDTHDRRRPGLNHVAFHGGTPDDVDVLMVEATEHGWTPLYADRYPRAGGPAHYAGWLEDVDGFKVEVVASGGAR</sequence>
<dbReference type="InterPro" id="IPR051332">
    <property type="entry name" value="Fosfomycin_Res_Enzymes"/>
</dbReference>
<dbReference type="PATRIC" id="fig|1300344.3.peg.2189"/>